<sequence>MDDNGKPRENVDYPSITGSEDEVEQVDNEVASYLASKPMGVGYDTKSLLEQWRETGVDDDYDPYDDVYEVYGGAVYDRLHGGAVYCRANFICSNGNYMAEQFYLQFMARQFMAGYMAGQFMAG</sequence>
<organism evidence="2">
    <name type="scientific">Tanacetum cinerariifolium</name>
    <name type="common">Dalmatian daisy</name>
    <name type="synonym">Chrysanthemum cinerariifolium</name>
    <dbReference type="NCBI Taxonomy" id="118510"/>
    <lineage>
        <taxon>Eukaryota</taxon>
        <taxon>Viridiplantae</taxon>
        <taxon>Streptophyta</taxon>
        <taxon>Embryophyta</taxon>
        <taxon>Tracheophyta</taxon>
        <taxon>Spermatophyta</taxon>
        <taxon>Magnoliopsida</taxon>
        <taxon>eudicotyledons</taxon>
        <taxon>Gunneridae</taxon>
        <taxon>Pentapetalae</taxon>
        <taxon>asterids</taxon>
        <taxon>campanulids</taxon>
        <taxon>Asterales</taxon>
        <taxon>Asteraceae</taxon>
        <taxon>Asteroideae</taxon>
        <taxon>Anthemideae</taxon>
        <taxon>Anthemidinae</taxon>
        <taxon>Tanacetum</taxon>
    </lineage>
</organism>
<proteinExistence type="predicted"/>
<reference evidence="2" key="1">
    <citation type="journal article" date="2019" name="Sci. Rep.">
        <title>Draft genome of Tanacetum cinerariifolium, the natural source of mosquito coil.</title>
        <authorList>
            <person name="Yamashiro T."/>
            <person name="Shiraishi A."/>
            <person name="Satake H."/>
            <person name="Nakayama K."/>
        </authorList>
    </citation>
    <scope>NUCLEOTIDE SEQUENCE</scope>
</reference>
<dbReference type="EMBL" id="BKCJ010032043">
    <property type="protein sequence ID" value="GEV71795.1"/>
    <property type="molecule type" value="Genomic_DNA"/>
</dbReference>
<protein>
    <submittedName>
        <fullName evidence="2">Uncharacterized protein</fullName>
    </submittedName>
</protein>
<dbReference type="AlphaFoldDB" id="A0A699GQA6"/>
<evidence type="ECO:0000313" key="2">
    <source>
        <dbReference type="EMBL" id="GEV71795.1"/>
    </source>
</evidence>
<evidence type="ECO:0000256" key="1">
    <source>
        <dbReference type="SAM" id="MobiDB-lite"/>
    </source>
</evidence>
<comment type="caution">
    <text evidence="2">The sequence shown here is derived from an EMBL/GenBank/DDBJ whole genome shotgun (WGS) entry which is preliminary data.</text>
</comment>
<name>A0A699GQA6_TANCI</name>
<accession>A0A699GQA6</accession>
<feature type="region of interest" description="Disordered" evidence="1">
    <location>
        <begin position="1"/>
        <end position="22"/>
    </location>
</feature>
<gene>
    <name evidence="2" type="ORF">Tci_143772</name>
</gene>
<feature type="compositionally biased region" description="Basic and acidic residues" evidence="1">
    <location>
        <begin position="1"/>
        <end position="11"/>
    </location>
</feature>